<accession>A0A0C1HJK2</accession>
<sequence>MVKLSSLYKAIVVIFVAFMVGVPLLFPIEIIGSSAQRIIIILVSILLCIPILSDKNTELKREFKFLNQYFFLYILVIIIMVYFSRMTYGYSWDQLVKGILLEYLLPTAAFPIIFIFHTDNSIKGFLSLVSKIVLFMLFIRMFSWVMYNFRGQIYFSRLLFQYDEWIRDGFQRIESGMLYGITLVFVAVQSLNNRMKGLIYKCLLAFMILFLLVVTRVRFQTFISVLTVGAIYSFYKTKTKGGFLLKTLLFICLFGMLIFNSQLLETFVDKISTSGQYGASTAVRFQGADHYLSVMAQKNAYFGLGFLLKGNYAVNTLMARNQWSIYYLDDLGMLGTFVQIGLFTIVTHIFLFIKAVQVTIKCFKQENKDYLLYSLGLTIYLIGSCLLLNIFDKQRIFDVPVYLAIYSFLDARVSGIFSNKKHKVGMKGPYGGEV</sequence>
<feature type="transmembrane region" description="Helical" evidence="1">
    <location>
        <begin position="198"/>
        <end position="213"/>
    </location>
</feature>
<dbReference type="AlphaFoldDB" id="A0A0C1HJK2"/>
<proteinExistence type="predicted"/>
<keyword evidence="1" id="KW-0812">Transmembrane</keyword>
<protein>
    <recommendedName>
        <fullName evidence="4">Polysaccharide polymerase</fullName>
    </recommendedName>
</protein>
<evidence type="ECO:0000313" key="3">
    <source>
        <dbReference type="Proteomes" id="UP000031339"/>
    </source>
</evidence>
<evidence type="ECO:0008006" key="4">
    <source>
        <dbReference type="Google" id="ProtNLM"/>
    </source>
</evidence>
<organism evidence="2 3">
    <name type="scientific">Streptococcus constellatus</name>
    <dbReference type="NCBI Taxonomy" id="76860"/>
    <lineage>
        <taxon>Bacteria</taxon>
        <taxon>Bacillati</taxon>
        <taxon>Bacillota</taxon>
        <taxon>Bacilli</taxon>
        <taxon>Lactobacillales</taxon>
        <taxon>Streptococcaceae</taxon>
        <taxon>Streptococcus</taxon>
        <taxon>Streptococcus anginosus group</taxon>
    </lineage>
</organism>
<keyword evidence="1" id="KW-0472">Membrane</keyword>
<feature type="transmembrane region" description="Helical" evidence="1">
    <location>
        <begin position="65"/>
        <end position="83"/>
    </location>
</feature>
<feature type="transmembrane region" description="Helical" evidence="1">
    <location>
        <begin position="128"/>
        <end position="149"/>
    </location>
</feature>
<feature type="transmembrane region" description="Helical" evidence="1">
    <location>
        <begin position="169"/>
        <end position="191"/>
    </location>
</feature>
<feature type="transmembrane region" description="Helical" evidence="1">
    <location>
        <begin position="95"/>
        <end position="116"/>
    </location>
</feature>
<feature type="transmembrane region" description="Helical" evidence="1">
    <location>
        <begin position="397"/>
        <end position="417"/>
    </location>
</feature>
<reference evidence="2 3" key="1">
    <citation type="submission" date="2014-12" db="EMBL/GenBank/DDBJ databases">
        <title>Partial genome sequence of Streptococcus constellatus KCOM 1650 (= ChDC B144).</title>
        <authorList>
            <person name="Kook J.-K."/>
            <person name="Park S.-N."/>
            <person name="Lim Y.K."/>
            <person name="Jo E."/>
        </authorList>
    </citation>
    <scope>NUCLEOTIDE SEQUENCE [LARGE SCALE GENOMIC DNA]</scope>
    <source>
        <strain evidence="2 3">KCOM 1650</strain>
    </source>
</reference>
<evidence type="ECO:0000313" key="2">
    <source>
        <dbReference type="EMBL" id="KIC77464.1"/>
    </source>
</evidence>
<feature type="transmembrane region" description="Helical" evidence="1">
    <location>
        <begin position="34"/>
        <end position="53"/>
    </location>
</feature>
<dbReference type="OrthoDB" id="2340070at2"/>
<feature type="transmembrane region" description="Helical" evidence="1">
    <location>
        <begin position="7"/>
        <end position="28"/>
    </location>
</feature>
<comment type="caution">
    <text evidence="2">The sequence shown here is derived from an EMBL/GenBank/DDBJ whole genome shotgun (WGS) entry which is preliminary data.</text>
</comment>
<name>A0A0C1HJK2_STRCV</name>
<feature type="transmembrane region" description="Helical" evidence="1">
    <location>
        <begin position="337"/>
        <end position="358"/>
    </location>
</feature>
<dbReference type="EMBL" id="JWIY01000004">
    <property type="protein sequence ID" value="KIC77464.1"/>
    <property type="molecule type" value="Genomic_DNA"/>
</dbReference>
<feature type="transmembrane region" description="Helical" evidence="1">
    <location>
        <begin position="370"/>
        <end position="391"/>
    </location>
</feature>
<evidence type="ECO:0000256" key="1">
    <source>
        <dbReference type="SAM" id="Phobius"/>
    </source>
</evidence>
<dbReference type="RefSeq" id="WP_039677811.1">
    <property type="nucleotide sequence ID" value="NZ_JWIY01000004.1"/>
</dbReference>
<dbReference type="Proteomes" id="UP000031339">
    <property type="component" value="Unassembled WGS sequence"/>
</dbReference>
<keyword evidence="1" id="KW-1133">Transmembrane helix</keyword>
<gene>
    <name evidence="2" type="ORF">RN79_09385</name>
</gene>
<feature type="transmembrane region" description="Helical" evidence="1">
    <location>
        <begin position="247"/>
        <end position="264"/>
    </location>
</feature>
<feature type="transmembrane region" description="Helical" evidence="1">
    <location>
        <begin position="219"/>
        <end position="235"/>
    </location>
</feature>